<dbReference type="AlphaFoldDB" id="L9ZIP7"/>
<evidence type="ECO:0000256" key="1">
    <source>
        <dbReference type="ARBA" id="ARBA00022729"/>
    </source>
</evidence>
<dbReference type="NCBIfam" id="TIGR04281">
    <property type="entry name" value="peripla_PGF_1"/>
    <property type="match status" value="1"/>
</dbReference>
<dbReference type="EMBL" id="AOIL01000067">
    <property type="protein sequence ID" value="ELY85462.1"/>
    <property type="molecule type" value="Genomic_DNA"/>
</dbReference>
<keyword evidence="6" id="KW-1185">Reference proteome</keyword>
<feature type="region of interest" description="Disordered" evidence="2">
    <location>
        <begin position="30"/>
        <end position="65"/>
    </location>
</feature>
<evidence type="ECO:0000259" key="4">
    <source>
        <dbReference type="PROSITE" id="PS50983"/>
    </source>
</evidence>
<dbReference type="GO" id="GO:0071281">
    <property type="term" value="P:cellular response to iron ion"/>
    <property type="evidence" value="ECO:0007669"/>
    <property type="project" value="TreeGrafter"/>
</dbReference>
<dbReference type="Pfam" id="PF01497">
    <property type="entry name" value="Peripla_BP_2"/>
    <property type="match status" value="1"/>
</dbReference>
<feature type="domain" description="Fe/B12 periplasmic-binding" evidence="4">
    <location>
        <begin position="85"/>
        <end position="336"/>
    </location>
</feature>
<keyword evidence="3" id="KW-1133">Transmembrane helix</keyword>
<gene>
    <name evidence="5" type="ORF">C484_19117</name>
</gene>
<dbReference type="Gene3D" id="3.40.50.1980">
    <property type="entry name" value="Nitrogenase molybdenum iron protein domain"/>
    <property type="match status" value="2"/>
</dbReference>
<comment type="caution">
    <text evidence="5">The sequence shown here is derived from an EMBL/GenBank/DDBJ whole genome shotgun (WGS) entry which is preliminary data.</text>
</comment>
<dbReference type="PATRIC" id="fig|1230458.4.peg.3842"/>
<proteinExistence type="predicted"/>
<dbReference type="RefSeq" id="WP_006827429.1">
    <property type="nucleotide sequence ID" value="NZ_AOIL01000067.1"/>
</dbReference>
<dbReference type="PROSITE" id="PS50983">
    <property type="entry name" value="FE_B12_PBP"/>
    <property type="match status" value="1"/>
</dbReference>
<dbReference type="Proteomes" id="UP000011648">
    <property type="component" value="Unassembled WGS sequence"/>
</dbReference>
<dbReference type="SUPFAM" id="SSF53807">
    <property type="entry name" value="Helical backbone' metal receptor"/>
    <property type="match status" value="1"/>
</dbReference>
<dbReference type="InterPro" id="IPR026469">
    <property type="entry name" value="Peripla_PGF_1"/>
</dbReference>
<dbReference type="STRING" id="1230458.C484_19117"/>
<keyword evidence="3" id="KW-0812">Transmembrane</keyword>
<accession>L9ZIP7</accession>
<dbReference type="NCBIfam" id="NF038402">
    <property type="entry name" value="TroA_like"/>
    <property type="match status" value="1"/>
</dbReference>
<feature type="transmembrane region" description="Helical" evidence="3">
    <location>
        <begin position="368"/>
        <end position="386"/>
    </location>
</feature>
<evidence type="ECO:0000256" key="3">
    <source>
        <dbReference type="SAM" id="Phobius"/>
    </source>
</evidence>
<feature type="compositionally biased region" description="Low complexity" evidence="2">
    <location>
        <begin position="30"/>
        <end position="57"/>
    </location>
</feature>
<dbReference type="PANTHER" id="PTHR30535">
    <property type="entry name" value="VITAMIN B12-BINDING PROTEIN"/>
    <property type="match status" value="1"/>
</dbReference>
<organism evidence="5 6">
    <name type="scientific">Natrialba taiwanensis DSM 12281</name>
    <dbReference type="NCBI Taxonomy" id="1230458"/>
    <lineage>
        <taxon>Archaea</taxon>
        <taxon>Methanobacteriati</taxon>
        <taxon>Methanobacteriota</taxon>
        <taxon>Stenosarchaea group</taxon>
        <taxon>Halobacteria</taxon>
        <taxon>Halobacteriales</taxon>
        <taxon>Natrialbaceae</taxon>
        <taxon>Natrialba</taxon>
    </lineage>
</organism>
<dbReference type="InterPro" id="IPR054828">
    <property type="entry name" value="Vit_B12_bind_prot"/>
</dbReference>
<feature type="region of interest" description="Disordered" evidence="2">
    <location>
        <begin position="333"/>
        <end position="366"/>
    </location>
</feature>
<dbReference type="InterPro" id="IPR050902">
    <property type="entry name" value="ABC_Transporter_SBP"/>
</dbReference>
<dbReference type="PANTHER" id="PTHR30535:SF34">
    <property type="entry name" value="MOLYBDATE-BINDING PROTEIN MOLA"/>
    <property type="match status" value="1"/>
</dbReference>
<name>L9ZIP7_9EURY</name>
<evidence type="ECO:0000313" key="5">
    <source>
        <dbReference type="EMBL" id="ELY85462.1"/>
    </source>
</evidence>
<keyword evidence="1" id="KW-0732">Signal</keyword>
<evidence type="ECO:0000313" key="6">
    <source>
        <dbReference type="Proteomes" id="UP000011648"/>
    </source>
</evidence>
<dbReference type="OrthoDB" id="214567at2157"/>
<sequence>MRRHFILALTVIAVVAAAVAAPAAAAGSFAQPQTQTHPQSQEQAQAQAQPQTAIQTQNDTPTCDYPIGVTDATGETITIDEAPDSVVALQASDAQTMVEIGAADRLDGLPYSPATSELDRGDRANVGDGWDVDHEQVIAADPDLVLAANATNEDDIETLREEAGLTVYHFSEAESIDDVRQNVFRTGELVGECEGAQDTVDWMDDQLEVVDAALEDADRPLAYYAMPDGWTAGSNTFVHDVLTTAGLENVAEEAGIEGYRDINSETVVDEDPEWIIYPDDANDEPPIPDALQATTAAEQDNVVAVNANQLNQPAPHVVSAVVSIVEEIHPEAYEEASAELESSPAANDSGTDGDGSDDADGGDSIPGFGVPAAIGAALAALAMIGARTRLR</sequence>
<protein>
    <submittedName>
        <fullName evidence="5">Periplasmic binding protein</fullName>
    </submittedName>
</protein>
<dbReference type="InterPro" id="IPR002491">
    <property type="entry name" value="ABC_transptr_periplasmic_BD"/>
</dbReference>
<evidence type="ECO:0000256" key="2">
    <source>
        <dbReference type="SAM" id="MobiDB-lite"/>
    </source>
</evidence>
<keyword evidence="3" id="KW-0472">Membrane</keyword>
<feature type="compositionally biased region" description="Low complexity" evidence="2">
    <location>
        <begin position="339"/>
        <end position="350"/>
    </location>
</feature>
<reference evidence="5 6" key="1">
    <citation type="journal article" date="2014" name="PLoS Genet.">
        <title>Phylogenetically driven sequencing of extremely halophilic archaea reveals strategies for static and dynamic osmo-response.</title>
        <authorList>
            <person name="Becker E.A."/>
            <person name="Seitzer P.M."/>
            <person name="Tritt A."/>
            <person name="Larsen D."/>
            <person name="Krusor M."/>
            <person name="Yao A.I."/>
            <person name="Wu D."/>
            <person name="Madern D."/>
            <person name="Eisen J.A."/>
            <person name="Darling A.E."/>
            <person name="Facciotti M.T."/>
        </authorList>
    </citation>
    <scope>NUCLEOTIDE SEQUENCE [LARGE SCALE GENOMIC DNA]</scope>
    <source>
        <strain evidence="5 6">DSM 12281</strain>
    </source>
</reference>